<dbReference type="InterPro" id="IPR036397">
    <property type="entry name" value="RNaseH_sf"/>
</dbReference>
<evidence type="ECO:0000313" key="2">
    <source>
        <dbReference type="Proteomes" id="UP000765509"/>
    </source>
</evidence>
<dbReference type="GO" id="GO:0003676">
    <property type="term" value="F:nucleic acid binding"/>
    <property type="evidence" value="ECO:0007669"/>
    <property type="project" value="InterPro"/>
</dbReference>
<dbReference type="Proteomes" id="UP000765509">
    <property type="component" value="Unassembled WGS sequence"/>
</dbReference>
<dbReference type="Gene3D" id="3.30.420.10">
    <property type="entry name" value="Ribonuclease H-like superfamily/Ribonuclease H"/>
    <property type="match status" value="1"/>
</dbReference>
<accession>A0A9Q3HD49</accession>
<dbReference type="OrthoDB" id="3158924at2759"/>
<evidence type="ECO:0008006" key="3">
    <source>
        <dbReference type="Google" id="ProtNLM"/>
    </source>
</evidence>
<organism evidence="1 2">
    <name type="scientific">Austropuccinia psidii MF-1</name>
    <dbReference type="NCBI Taxonomy" id="1389203"/>
    <lineage>
        <taxon>Eukaryota</taxon>
        <taxon>Fungi</taxon>
        <taxon>Dikarya</taxon>
        <taxon>Basidiomycota</taxon>
        <taxon>Pucciniomycotina</taxon>
        <taxon>Pucciniomycetes</taxon>
        <taxon>Pucciniales</taxon>
        <taxon>Sphaerophragmiaceae</taxon>
        <taxon>Austropuccinia</taxon>
    </lineage>
</organism>
<proteinExistence type="predicted"/>
<keyword evidence="2" id="KW-1185">Reference proteome</keyword>
<gene>
    <name evidence="1" type="ORF">O181_037979</name>
</gene>
<name>A0A9Q3HD49_9BASI</name>
<dbReference type="AlphaFoldDB" id="A0A9Q3HD49"/>
<protein>
    <recommendedName>
        <fullName evidence="3">Integrase catalytic domain-containing protein</fullName>
    </recommendedName>
</protein>
<dbReference type="InterPro" id="IPR012337">
    <property type="entry name" value="RNaseH-like_sf"/>
</dbReference>
<sequence length="183" mass="21127">MIKIQEPSRPWGNVYMDLSPGLPPGGEKSYNPFLVIVERLSNTPIFFQCHKEDKVMDTSLLIWNRVLFRTKLSFSTAYHLQTGGLAESMIKTLEDMVRRFCAYGLKLKYCDELTHDWCTLLPSLDLSYKTSIHASTNQNPALLEKGWNPRLPQDSLRKDLVEIQPTAARFKGILDKTRKHEER</sequence>
<dbReference type="EMBL" id="AVOT02014645">
    <property type="protein sequence ID" value="MBW0498264.1"/>
    <property type="molecule type" value="Genomic_DNA"/>
</dbReference>
<dbReference type="SUPFAM" id="SSF53098">
    <property type="entry name" value="Ribonuclease H-like"/>
    <property type="match status" value="1"/>
</dbReference>
<reference evidence="1" key="1">
    <citation type="submission" date="2021-03" db="EMBL/GenBank/DDBJ databases">
        <title>Draft genome sequence of rust myrtle Austropuccinia psidii MF-1, a brazilian biotype.</title>
        <authorList>
            <person name="Quecine M.C."/>
            <person name="Pachon D.M.R."/>
            <person name="Bonatelli M.L."/>
            <person name="Correr F.H."/>
            <person name="Franceschini L.M."/>
            <person name="Leite T.F."/>
            <person name="Margarido G.R.A."/>
            <person name="Almeida C.A."/>
            <person name="Ferrarezi J.A."/>
            <person name="Labate C.A."/>
        </authorList>
    </citation>
    <scope>NUCLEOTIDE SEQUENCE</scope>
    <source>
        <strain evidence="1">MF-1</strain>
    </source>
</reference>
<evidence type="ECO:0000313" key="1">
    <source>
        <dbReference type="EMBL" id="MBW0498264.1"/>
    </source>
</evidence>
<comment type="caution">
    <text evidence="1">The sequence shown here is derived from an EMBL/GenBank/DDBJ whole genome shotgun (WGS) entry which is preliminary data.</text>
</comment>